<feature type="domain" description="N-acetyltransferase" evidence="1">
    <location>
        <begin position="140"/>
        <end position="308"/>
    </location>
</feature>
<dbReference type="GO" id="GO:0016747">
    <property type="term" value="F:acyltransferase activity, transferring groups other than amino-acyl groups"/>
    <property type="evidence" value="ECO:0007669"/>
    <property type="project" value="InterPro"/>
</dbReference>
<keyword evidence="2" id="KW-0012">Acyltransferase</keyword>
<dbReference type="InterPro" id="IPR000182">
    <property type="entry name" value="GNAT_dom"/>
</dbReference>
<reference evidence="2 3" key="1">
    <citation type="submission" date="2012-01" db="EMBL/GenBank/DDBJ databases">
        <title>Improved High-Quality Draft sequence of Saccharomonospora xinjiangensis XJ-54.</title>
        <authorList>
            <consortium name="US DOE Joint Genome Institute"/>
            <person name="Lucas S."/>
            <person name="Han J."/>
            <person name="Lapidus A."/>
            <person name="Cheng J.-F."/>
            <person name="Goodwin L."/>
            <person name="Pitluck S."/>
            <person name="Peters L."/>
            <person name="Mikhailova N."/>
            <person name="Teshima H."/>
            <person name="Detter J.C."/>
            <person name="Han C."/>
            <person name="Tapia R."/>
            <person name="Land M."/>
            <person name="Hauser L."/>
            <person name="Kyrpides N."/>
            <person name="Ivanova N."/>
            <person name="Pagani I."/>
            <person name="Brambilla E.-M."/>
            <person name="Klenk H.-P."/>
            <person name="Woyke T."/>
        </authorList>
    </citation>
    <scope>NUCLEOTIDE SEQUENCE [LARGE SCALE GENOMIC DNA]</scope>
    <source>
        <strain evidence="2 3">XJ-54</strain>
    </source>
</reference>
<protein>
    <submittedName>
        <fullName evidence="2">Sortase-like acyltransferase</fullName>
    </submittedName>
</protein>
<dbReference type="Pfam" id="PF00583">
    <property type="entry name" value="Acetyltransf_1"/>
    <property type="match status" value="1"/>
</dbReference>
<dbReference type="CDD" id="cd04301">
    <property type="entry name" value="NAT_SF"/>
    <property type="match status" value="1"/>
</dbReference>
<accession>I0V6M4</accession>
<evidence type="ECO:0000313" key="2">
    <source>
        <dbReference type="EMBL" id="EID55777.1"/>
    </source>
</evidence>
<keyword evidence="3" id="KW-1185">Reference proteome</keyword>
<keyword evidence="2" id="KW-0808">Transferase</keyword>
<organism evidence="2 3">
    <name type="scientific">Saccharomonospora xinjiangensis XJ-54</name>
    <dbReference type="NCBI Taxonomy" id="882086"/>
    <lineage>
        <taxon>Bacteria</taxon>
        <taxon>Bacillati</taxon>
        <taxon>Actinomycetota</taxon>
        <taxon>Actinomycetes</taxon>
        <taxon>Pseudonocardiales</taxon>
        <taxon>Pseudonocardiaceae</taxon>
        <taxon>Saccharomonospora</taxon>
    </lineage>
</organism>
<gene>
    <name evidence="2" type="ORF">SacxiDRAFT_3581</name>
</gene>
<dbReference type="AlphaFoldDB" id="I0V6M4"/>
<evidence type="ECO:0000259" key="1">
    <source>
        <dbReference type="PROSITE" id="PS51186"/>
    </source>
</evidence>
<evidence type="ECO:0000313" key="3">
    <source>
        <dbReference type="Proteomes" id="UP000004691"/>
    </source>
</evidence>
<dbReference type="InterPro" id="IPR016181">
    <property type="entry name" value="Acyl_CoA_acyltransferase"/>
</dbReference>
<dbReference type="RefSeq" id="WP_006239966.1">
    <property type="nucleotide sequence ID" value="NZ_JH636049.1"/>
</dbReference>
<proteinExistence type="predicted"/>
<dbReference type="PROSITE" id="PS51186">
    <property type="entry name" value="GNAT"/>
    <property type="match status" value="1"/>
</dbReference>
<dbReference type="OrthoDB" id="149709at2"/>
<name>I0V6M4_9PSEU</name>
<dbReference type="HOGENOM" id="CLU_060314_0_0_11"/>
<dbReference type="SUPFAM" id="SSF55729">
    <property type="entry name" value="Acyl-CoA N-acyltransferases (Nat)"/>
    <property type="match status" value="1"/>
</dbReference>
<dbReference type="eggNOG" id="COG1247">
    <property type="taxonomic scope" value="Bacteria"/>
</dbReference>
<dbReference type="Gene3D" id="3.40.630.30">
    <property type="match status" value="1"/>
</dbReference>
<dbReference type="STRING" id="882086.SacxiDRAFT_3581"/>
<dbReference type="Proteomes" id="UP000004691">
    <property type="component" value="Unassembled WGS sequence"/>
</dbReference>
<sequence length="308" mass="32746">MTFTRIDPLLPDVLDPGEGERLHARTPEGREVTAVVYRARHDGWSALWHPRVVWELTPVSPGIDAAGMAALLAALRHLLRLQRLGPDSACSVTWPSRDLDAAGALAAHGYTPYSVLAVRDAAREAGAVGPPGIPHRASDIEVRPVEGGVDAGGAGGAVDAVVTDLVALWLAERRYAVAVGAAVARDDAPALVERELRRAMSAGDPMWMAEAEGVLAGLALCRWPSAGTRLPSGTWAQLHTVSVAAGARGRGIGRALVSAAHERLLAQGARGTYVFYSPHNALSSVFWHRLGYRPLWTTWEVRPATGAR</sequence>
<dbReference type="EMBL" id="JH636049">
    <property type="protein sequence ID" value="EID55777.1"/>
    <property type="molecule type" value="Genomic_DNA"/>
</dbReference>